<feature type="chain" id="PRO_5012757745" description="ABC-type transport auxiliary lipoprotein component domain-containing protein" evidence="1">
    <location>
        <begin position="19"/>
        <end position="204"/>
    </location>
</feature>
<dbReference type="InterPro" id="IPR005586">
    <property type="entry name" value="ABC_trans_aux"/>
</dbReference>
<dbReference type="SUPFAM" id="SSF159594">
    <property type="entry name" value="XCC0632-like"/>
    <property type="match status" value="1"/>
</dbReference>
<dbReference type="AlphaFoldDB" id="A0A1Z4VQS5"/>
<dbReference type="Gene3D" id="3.40.50.10610">
    <property type="entry name" value="ABC-type transport auxiliary lipoprotein component"/>
    <property type="match status" value="1"/>
</dbReference>
<evidence type="ECO:0000256" key="1">
    <source>
        <dbReference type="SAM" id="SignalP"/>
    </source>
</evidence>
<accession>A0A1Z4VQS5</accession>
<evidence type="ECO:0000313" key="4">
    <source>
        <dbReference type="Proteomes" id="UP000218765"/>
    </source>
</evidence>
<dbReference type="Pfam" id="PF03886">
    <property type="entry name" value="ABC_trans_aux"/>
    <property type="match status" value="1"/>
</dbReference>
<dbReference type="RefSeq" id="WP_096365987.1">
    <property type="nucleotide sequence ID" value="NZ_AP018052.1"/>
</dbReference>
<dbReference type="KEGG" id="ttc:FOKN1_1436"/>
<dbReference type="EMBL" id="AP018052">
    <property type="protein sequence ID" value="BAZ93833.1"/>
    <property type="molecule type" value="Genomic_DNA"/>
</dbReference>
<evidence type="ECO:0000313" key="3">
    <source>
        <dbReference type="EMBL" id="BAZ93833.1"/>
    </source>
</evidence>
<gene>
    <name evidence="3" type="ORF">FOKN1_1436</name>
</gene>
<keyword evidence="4" id="KW-1185">Reference proteome</keyword>
<name>A0A1Z4VQS5_9GAMM</name>
<proteinExistence type="predicted"/>
<protein>
    <recommendedName>
        <fullName evidence="2">ABC-type transport auxiliary lipoprotein component domain-containing protein</fullName>
    </recommendedName>
</protein>
<sequence length="204" mass="22671">MRSTVTVFCLLMVLLAGGCAGPAAVPEDSYYRLARPEPENRLNRPLLTGGLAVAPVQTPALYQDRAIVYRTIEQPLQLRRHHYHYWSEHPPQLLQAYLVDYLTATGLADRVLEDDYAGAARYRLLARVERFDQIRGAQGAGVEVAMAFELHDRDTGERLAASELSRSLFSAAGDGSIHTTVGLFHKALEQISAEWLQRLADAQP</sequence>
<evidence type="ECO:0000259" key="2">
    <source>
        <dbReference type="Pfam" id="PF03886"/>
    </source>
</evidence>
<dbReference type="OrthoDB" id="5767289at2"/>
<reference evidence="3 4" key="1">
    <citation type="submission" date="2017-05" db="EMBL/GenBank/DDBJ databases">
        <title>Thiocyanate degradation by Thiohalobacter thiocyanaticus FOKN1.</title>
        <authorList>
            <person name="Oshiki M."/>
            <person name="Fukushima T."/>
            <person name="Kawano S."/>
            <person name="Nakagawa J."/>
        </authorList>
    </citation>
    <scope>NUCLEOTIDE SEQUENCE [LARGE SCALE GENOMIC DNA]</scope>
    <source>
        <strain evidence="3 4">FOKN1</strain>
    </source>
</reference>
<keyword evidence="1" id="KW-0732">Signal</keyword>
<feature type="domain" description="ABC-type transport auxiliary lipoprotein component" evidence="2">
    <location>
        <begin position="31"/>
        <end position="193"/>
    </location>
</feature>
<dbReference type="PROSITE" id="PS51257">
    <property type="entry name" value="PROKAR_LIPOPROTEIN"/>
    <property type="match status" value="1"/>
</dbReference>
<feature type="signal peptide" evidence="1">
    <location>
        <begin position="1"/>
        <end position="18"/>
    </location>
</feature>
<dbReference type="Proteomes" id="UP000218765">
    <property type="component" value="Chromosome"/>
</dbReference>
<organism evidence="3 4">
    <name type="scientific">Thiohalobacter thiocyanaticus</name>
    <dbReference type="NCBI Taxonomy" id="585455"/>
    <lineage>
        <taxon>Bacteria</taxon>
        <taxon>Pseudomonadati</taxon>
        <taxon>Pseudomonadota</taxon>
        <taxon>Gammaproteobacteria</taxon>
        <taxon>Thiohalobacterales</taxon>
        <taxon>Thiohalobacteraceae</taxon>
        <taxon>Thiohalobacter</taxon>
    </lineage>
</organism>